<dbReference type="EMBL" id="JAYMRU010000012">
    <property type="protein sequence ID" value="MEM5401899.1"/>
    <property type="molecule type" value="Genomic_DNA"/>
</dbReference>
<name>A0ACC6RJY5_9BURK</name>
<reference evidence="1" key="1">
    <citation type="submission" date="2024-01" db="EMBL/GenBank/DDBJ databases">
        <title>The diversity of rhizobia nodulating Mimosa spp. in eleven states of Brazil covering several biomes is determined by host plant, location, and edaphic factors.</title>
        <authorList>
            <person name="Rouws L."/>
            <person name="Barauna A."/>
            <person name="Beukes C."/>
            <person name="De Faria S.M."/>
            <person name="Gross E."/>
            <person name="Dos Reis Junior F.B."/>
            <person name="Simon M."/>
            <person name="Maluk M."/>
            <person name="Odee D.W."/>
            <person name="Kenicer G."/>
            <person name="Young J.P.W."/>
            <person name="Reis V.M."/>
            <person name="Zilli J."/>
            <person name="James E.K."/>
        </authorList>
    </citation>
    <scope>NUCLEOTIDE SEQUENCE</scope>
    <source>
        <strain evidence="1">JPY452</strain>
    </source>
</reference>
<dbReference type="Proteomes" id="UP001392318">
    <property type="component" value="Unassembled WGS sequence"/>
</dbReference>
<evidence type="ECO:0000313" key="1">
    <source>
        <dbReference type="EMBL" id="MEM5401899.1"/>
    </source>
</evidence>
<sequence length="225" mass="24439">MERDQLEHVIRAASAITQETEFVIVGSQSILGAFPDAPESLLQSNELDIYPRVNWETLSDLIDGSIGEGSPFNEAFGYYAQGVDPRTAVLPVGWEGRLTQVATPATGGGIGYCIDVHDLALSKYVADRPKVRTFNQELIRHGMVDLARLRKRVDLLPVGDDRKTLILSAIDRDEKVVADASPPSGPTARTRFKPWAAHHGCAQRSTSPSYACAAATRASRAPVRA</sequence>
<accession>A0ACC6RJY5</accession>
<proteinExistence type="predicted"/>
<protein>
    <submittedName>
        <fullName evidence="1">DUF6036 family nucleotidyltransferase</fullName>
    </submittedName>
</protein>
<comment type="caution">
    <text evidence="1">The sequence shown here is derived from an EMBL/GenBank/DDBJ whole genome shotgun (WGS) entry which is preliminary data.</text>
</comment>
<evidence type="ECO:0000313" key="2">
    <source>
        <dbReference type="Proteomes" id="UP001392318"/>
    </source>
</evidence>
<keyword evidence="2" id="KW-1185">Reference proteome</keyword>
<organism evidence="1 2">
    <name type="scientific">Paraburkholderia unamae</name>
    <dbReference type="NCBI Taxonomy" id="219649"/>
    <lineage>
        <taxon>Bacteria</taxon>
        <taxon>Pseudomonadati</taxon>
        <taxon>Pseudomonadota</taxon>
        <taxon>Betaproteobacteria</taxon>
        <taxon>Burkholderiales</taxon>
        <taxon>Burkholderiaceae</taxon>
        <taxon>Paraburkholderia</taxon>
    </lineage>
</organism>
<gene>
    <name evidence="1" type="ORF">VSR83_17675</name>
</gene>